<dbReference type="RefSeq" id="WP_030034016.1">
    <property type="nucleotide sequence ID" value="NZ_DF384213.1"/>
</dbReference>
<dbReference type="GO" id="GO:0009236">
    <property type="term" value="P:cobalamin biosynthetic process"/>
    <property type="evidence" value="ECO:0007669"/>
    <property type="project" value="UniProtKB-UniPathway"/>
</dbReference>
<dbReference type="Proteomes" id="UP000054164">
    <property type="component" value="Unassembled WGS sequence"/>
</dbReference>
<evidence type="ECO:0000256" key="2">
    <source>
        <dbReference type="ARBA" id="ARBA00022573"/>
    </source>
</evidence>
<protein>
    <submittedName>
        <fullName evidence="4">Cobalt-precorrin-6x reductase</fullName>
    </submittedName>
</protein>
<organism evidence="4">
    <name type="scientific">Clostridium botulinum B str. Osaka05</name>
    <dbReference type="NCBI Taxonomy" id="1407017"/>
    <lineage>
        <taxon>Bacteria</taxon>
        <taxon>Bacillati</taxon>
        <taxon>Bacillota</taxon>
        <taxon>Clostridia</taxon>
        <taxon>Eubacteriales</taxon>
        <taxon>Clostridiaceae</taxon>
        <taxon>Clostridium</taxon>
    </lineage>
</organism>
<name>A0A0S6U312_CLOBO</name>
<keyword evidence="3" id="KW-0560">Oxidoreductase</keyword>
<dbReference type="InterPro" id="IPR003723">
    <property type="entry name" value="Precorrin-6x_reduct"/>
</dbReference>
<evidence type="ECO:0000313" key="4">
    <source>
        <dbReference type="EMBL" id="GAE01439.1"/>
    </source>
</evidence>
<reference evidence="4" key="1">
    <citation type="submission" date="2013-10" db="EMBL/GenBank/DDBJ databases">
        <title>Draft genome sequence of Clostridium botulinum type B strain Osaka05.</title>
        <authorList>
            <person name="Sakaguchi Y."/>
            <person name="Hosomi K."/>
            <person name="Uchiyama J."/>
            <person name="Ogura Y."/>
            <person name="Sakaguchi M."/>
            <person name="Kohda T."/>
            <person name="Mukamoto M."/>
            <person name="Misawa N."/>
            <person name="Matsuzaki S."/>
            <person name="Hayashi T."/>
            <person name="Kozaki S."/>
        </authorList>
    </citation>
    <scope>NUCLEOTIDE SEQUENCE</scope>
    <source>
        <strain evidence="4">Osaka05</strain>
    </source>
</reference>
<sequence length="255" mass="29165">MIALILGTSEGREILSLLNKFTDNILISTATAYGGEILKNYKYKKLNTKPLNKEELSNMLKENQVNILIDASHPYALEVTKNAREVSKDLNIKYVRYERPSSAEEFKKNKKVVFLEDYKDLNEALKNIKGNILNTSGSRNMDKILNLKLENRIIHRVLPSVKVLEDCFNLGVKVEDLMAIKGPISKELNKAFIKDYDAKALILKDSGPQGGTKEKILACLECDIYALVIRRKKINYEREFNNIENLIEYIISIDH</sequence>
<dbReference type="PANTHER" id="PTHR36925">
    <property type="entry name" value="COBALT-PRECORRIN-6A REDUCTASE"/>
    <property type="match status" value="1"/>
</dbReference>
<dbReference type="NCBIfam" id="TIGR00715">
    <property type="entry name" value="precor6x_red"/>
    <property type="match status" value="1"/>
</dbReference>
<proteinExistence type="predicted"/>
<comment type="pathway">
    <text evidence="1">Cofactor biosynthesis; adenosylcobalamin biosynthesis.</text>
</comment>
<dbReference type="HOGENOM" id="CLU_068627_0_0_9"/>
<dbReference type="NCBIfam" id="NF005970">
    <property type="entry name" value="PRK08057.1-4"/>
    <property type="match status" value="1"/>
</dbReference>
<dbReference type="PANTHER" id="PTHR36925:SF1">
    <property type="entry name" value="COBALT-PRECORRIN-6A REDUCTASE"/>
    <property type="match status" value="1"/>
</dbReference>
<dbReference type="UniPathway" id="UPA00148"/>
<dbReference type="AlphaFoldDB" id="A0A0S6U312"/>
<gene>
    <name evidence="4" type="ORF">CBO05C_1129</name>
</gene>
<evidence type="ECO:0000256" key="1">
    <source>
        <dbReference type="ARBA" id="ARBA00004953"/>
    </source>
</evidence>
<accession>A0A0S6U312</accession>
<dbReference type="GO" id="GO:0016994">
    <property type="term" value="F:precorrin-6A reductase activity"/>
    <property type="evidence" value="ECO:0007669"/>
    <property type="project" value="InterPro"/>
</dbReference>
<evidence type="ECO:0000256" key="3">
    <source>
        <dbReference type="ARBA" id="ARBA00023002"/>
    </source>
</evidence>
<keyword evidence="2" id="KW-0169">Cobalamin biosynthesis</keyword>
<dbReference type="Pfam" id="PF02571">
    <property type="entry name" value="CbiJ"/>
    <property type="match status" value="1"/>
</dbReference>
<dbReference type="EMBL" id="DF384213">
    <property type="protein sequence ID" value="GAE01439.1"/>
    <property type="molecule type" value="Genomic_DNA"/>
</dbReference>
<dbReference type="PROSITE" id="PS51014">
    <property type="entry name" value="COBK_CBIJ"/>
    <property type="match status" value="1"/>
</dbReference>